<evidence type="ECO:0000313" key="2">
    <source>
        <dbReference type="Proteomes" id="UP000821865"/>
    </source>
</evidence>
<name>A0ACB8DU81_DERSI</name>
<dbReference type="EMBL" id="CM023470">
    <property type="protein sequence ID" value="KAH7977950.1"/>
    <property type="molecule type" value="Genomic_DNA"/>
</dbReference>
<keyword evidence="2" id="KW-1185">Reference proteome</keyword>
<accession>A0ACB8DU81</accession>
<protein>
    <submittedName>
        <fullName evidence="1">Uncharacterized protein</fullName>
    </submittedName>
</protein>
<gene>
    <name evidence="1" type="ORF">HPB49_004033</name>
</gene>
<proteinExistence type="predicted"/>
<sequence>MKDLMQSYQVGQDLGLFLVNFERTCEKAGFLKDSWPQRLLTLRPCEVADVIARMEKEESEDYDKLKSSLLKKYRLSAEAFRRKCMEAEKARNESFVDFAYSLMANMKEWLKGS</sequence>
<organism evidence="1 2">
    <name type="scientific">Dermacentor silvarum</name>
    <name type="common">Tick</name>
    <dbReference type="NCBI Taxonomy" id="543639"/>
    <lineage>
        <taxon>Eukaryota</taxon>
        <taxon>Metazoa</taxon>
        <taxon>Ecdysozoa</taxon>
        <taxon>Arthropoda</taxon>
        <taxon>Chelicerata</taxon>
        <taxon>Arachnida</taxon>
        <taxon>Acari</taxon>
        <taxon>Parasitiformes</taxon>
        <taxon>Ixodida</taxon>
        <taxon>Ixodoidea</taxon>
        <taxon>Ixodidae</taxon>
        <taxon>Rhipicephalinae</taxon>
        <taxon>Dermacentor</taxon>
    </lineage>
</organism>
<comment type="caution">
    <text evidence="1">The sequence shown here is derived from an EMBL/GenBank/DDBJ whole genome shotgun (WGS) entry which is preliminary data.</text>
</comment>
<reference evidence="1" key="1">
    <citation type="submission" date="2020-05" db="EMBL/GenBank/DDBJ databases">
        <title>Large-scale comparative analyses of tick genomes elucidate their genetic diversity and vector capacities.</title>
        <authorList>
            <person name="Jia N."/>
            <person name="Wang J."/>
            <person name="Shi W."/>
            <person name="Du L."/>
            <person name="Sun Y."/>
            <person name="Zhan W."/>
            <person name="Jiang J."/>
            <person name="Wang Q."/>
            <person name="Zhang B."/>
            <person name="Ji P."/>
            <person name="Sakyi L.B."/>
            <person name="Cui X."/>
            <person name="Yuan T."/>
            <person name="Jiang B."/>
            <person name="Yang W."/>
            <person name="Lam T.T.-Y."/>
            <person name="Chang Q."/>
            <person name="Ding S."/>
            <person name="Wang X."/>
            <person name="Zhu J."/>
            <person name="Ruan X."/>
            <person name="Zhao L."/>
            <person name="Wei J."/>
            <person name="Que T."/>
            <person name="Du C."/>
            <person name="Cheng J."/>
            <person name="Dai P."/>
            <person name="Han X."/>
            <person name="Huang E."/>
            <person name="Gao Y."/>
            <person name="Liu J."/>
            <person name="Shao H."/>
            <person name="Ye R."/>
            <person name="Li L."/>
            <person name="Wei W."/>
            <person name="Wang X."/>
            <person name="Wang C."/>
            <person name="Yang T."/>
            <person name="Huo Q."/>
            <person name="Li W."/>
            <person name="Guo W."/>
            <person name="Chen H."/>
            <person name="Zhou L."/>
            <person name="Ni X."/>
            <person name="Tian J."/>
            <person name="Zhou Y."/>
            <person name="Sheng Y."/>
            <person name="Liu T."/>
            <person name="Pan Y."/>
            <person name="Xia L."/>
            <person name="Li J."/>
            <person name="Zhao F."/>
            <person name="Cao W."/>
        </authorList>
    </citation>
    <scope>NUCLEOTIDE SEQUENCE</scope>
    <source>
        <strain evidence="1">Dsil-2018</strain>
    </source>
</reference>
<dbReference type="Proteomes" id="UP000821865">
    <property type="component" value="Chromosome 1"/>
</dbReference>
<evidence type="ECO:0000313" key="1">
    <source>
        <dbReference type="EMBL" id="KAH7977950.1"/>
    </source>
</evidence>